<evidence type="ECO:0000313" key="5">
    <source>
        <dbReference type="EMBL" id="MBB6521032.1"/>
    </source>
</evidence>
<dbReference type="Gene3D" id="1.10.10.10">
    <property type="entry name" value="Winged helix-like DNA-binding domain superfamily/Winged helix DNA-binding domain"/>
    <property type="match status" value="1"/>
</dbReference>
<dbReference type="GO" id="GO:0006355">
    <property type="term" value="P:regulation of DNA-templated transcription"/>
    <property type="evidence" value="ECO:0007669"/>
    <property type="project" value="InterPro"/>
</dbReference>
<keyword evidence="1" id="KW-0805">Transcription regulation</keyword>
<dbReference type="InterPro" id="IPR000792">
    <property type="entry name" value="Tscrpt_reg_LuxR_C"/>
</dbReference>
<gene>
    <name evidence="5" type="ORF">HNR48_001310</name>
</gene>
<keyword evidence="3" id="KW-0804">Transcription</keyword>
<dbReference type="PANTHER" id="PTHR44688:SF16">
    <property type="entry name" value="DNA-BINDING TRANSCRIPTIONAL ACTIVATOR DEVR_DOSR"/>
    <property type="match status" value="1"/>
</dbReference>
<dbReference type="Proteomes" id="UP000528457">
    <property type="component" value="Unassembled WGS sequence"/>
</dbReference>
<dbReference type="PROSITE" id="PS50043">
    <property type="entry name" value="HTH_LUXR_2"/>
    <property type="match status" value="1"/>
</dbReference>
<dbReference type="Pfam" id="PF00196">
    <property type="entry name" value="GerE"/>
    <property type="match status" value="1"/>
</dbReference>
<organism evidence="5 6">
    <name type="scientific">Pseudoteredinibacter isoporae</name>
    <dbReference type="NCBI Taxonomy" id="570281"/>
    <lineage>
        <taxon>Bacteria</taxon>
        <taxon>Pseudomonadati</taxon>
        <taxon>Pseudomonadota</taxon>
        <taxon>Gammaproteobacteria</taxon>
        <taxon>Cellvibrionales</taxon>
        <taxon>Cellvibrionaceae</taxon>
        <taxon>Pseudoteredinibacter</taxon>
    </lineage>
</organism>
<sequence length="284" mass="32198">MISRKYSEHFSAWSEALGQAVQAVGSESFYVSLCQGLSALPEMSHPLVLYFPKGEPPVAIYSDYTEAEDYRLQIEQYICGPYILDPYYRLSESHAPNGVYRLREIAPDDYKRSEFYHRYYKAIEAEDELSFVQTLQNGDALHISMTPENTGSTFSKSMVQFTKTIAPVVLALNEQHWQSIETKPSSTQGHLHRELSRGLSLFGSSVLTDREMATLGFILQGHSNQSAADRLGISISTVKLHRKHIYKKLDISSQSELFHLFIDSLSCLDPEKDLDPLDAYMKIP</sequence>
<evidence type="ECO:0000256" key="1">
    <source>
        <dbReference type="ARBA" id="ARBA00023015"/>
    </source>
</evidence>
<evidence type="ECO:0000259" key="4">
    <source>
        <dbReference type="PROSITE" id="PS50043"/>
    </source>
</evidence>
<dbReference type="PANTHER" id="PTHR44688">
    <property type="entry name" value="DNA-BINDING TRANSCRIPTIONAL ACTIVATOR DEVR_DOSR"/>
    <property type="match status" value="1"/>
</dbReference>
<dbReference type="RefSeq" id="WP_166849640.1">
    <property type="nucleotide sequence ID" value="NZ_JAAONY010000001.1"/>
</dbReference>
<name>A0A7X0JRW2_9GAMM</name>
<dbReference type="InParanoid" id="A0A7X0JRW2"/>
<protein>
    <submittedName>
        <fullName evidence="5">DNA-binding CsgD family transcriptional regulator</fullName>
    </submittedName>
</protein>
<dbReference type="InterPro" id="IPR016032">
    <property type="entry name" value="Sig_transdc_resp-reg_C-effctor"/>
</dbReference>
<reference evidence="5 6" key="1">
    <citation type="submission" date="2020-08" db="EMBL/GenBank/DDBJ databases">
        <title>Genomic Encyclopedia of Type Strains, Phase IV (KMG-IV): sequencing the most valuable type-strain genomes for metagenomic binning, comparative biology and taxonomic classification.</title>
        <authorList>
            <person name="Goeker M."/>
        </authorList>
    </citation>
    <scope>NUCLEOTIDE SEQUENCE [LARGE SCALE GENOMIC DNA]</scope>
    <source>
        <strain evidence="5 6">DSM 22368</strain>
    </source>
</reference>
<dbReference type="SMART" id="SM00421">
    <property type="entry name" value="HTH_LUXR"/>
    <property type="match status" value="1"/>
</dbReference>
<dbReference type="AlphaFoldDB" id="A0A7X0JRW2"/>
<accession>A0A7X0JRW2</accession>
<evidence type="ECO:0000313" key="6">
    <source>
        <dbReference type="Proteomes" id="UP000528457"/>
    </source>
</evidence>
<evidence type="ECO:0000256" key="2">
    <source>
        <dbReference type="ARBA" id="ARBA00023125"/>
    </source>
</evidence>
<evidence type="ECO:0000256" key="3">
    <source>
        <dbReference type="ARBA" id="ARBA00023163"/>
    </source>
</evidence>
<keyword evidence="2 5" id="KW-0238">DNA-binding</keyword>
<dbReference type="InterPro" id="IPR036388">
    <property type="entry name" value="WH-like_DNA-bd_sf"/>
</dbReference>
<dbReference type="PRINTS" id="PR00038">
    <property type="entry name" value="HTHLUXR"/>
</dbReference>
<feature type="domain" description="HTH luxR-type" evidence="4">
    <location>
        <begin position="200"/>
        <end position="265"/>
    </location>
</feature>
<dbReference type="EMBL" id="JACHHT010000001">
    <property type="protein sequence ID" value="MBB6521032.1"/>
    <property type="molecule type" value="Genomic_DNA"/>
</dbReference>
<dbReference type="CDD" id="cd06170">
    <property type="entry name" value="LuxR_C_like"/>
    <property type="match status" value="1"/>
</dbReference>
<proteinExistence type="predicted"/>
<comment type="caution">
    <text evidence="5">The sequence shown here is derived from an EMBL/GenBank/DDBJ whole genome shotgun (WGS) entry which is preliminary data.</text>
</comment>
<dbReference type="GO" id="GO:0003677">
    <property type="term" value="F:DNA binding"/>
    <property type="evidence" value="ECO:0007669"/>
    <property type="project" value="UniProtKB-KW"/>
</dbReference>
<dbReference type="SUPFAM" id="SSF46894">
    <property type="entry name" value="C-terminal effector domain of the bipartite response regulators"/>
    <property type="match status" value="1"/>
</dbReference>
<keyword evidence="6" id="KW-1185">Reference proteome</keyword>